<reference evidence="2" key="1">
    <citation type="submission" date="2021-01" db="EMBL/GenBank/DDBJ databases">
        <title>Marivirga aurantiaca sp. nov., isolated from intertidal surface sediments.</title>
        <authorList>
            <person name="Zhang M."/>
        </authorList>
    </citation>
    <scope>NUCLEOTIDE SEQUENCE</scope>
    <source>
        <strain evidence="2">S37H4</strain>
    </source>
</reference>
<gene>
    <name evidence="2" type="ORF">JKA74_00420</name>
</gene>
<accession>A0A934WV67</accession>
<dbReference type="EMBL" id="JAEQBW010000001">
    <property type="protein sequence ID" value="MBK6263480.1"/>
    <property type="molecule type" value="Genomic_DNA"/>
</dbReference>
<dbReference type="AlphaFoldDB" id="A0A934WV67"/>
<dbReference type="Proteomes" id="UP000611723">
    <property type="component" value="Unassembled WGS sequence"/>
</dbReference>
<evidence type="ECO:0000259" key="1">
    <source>
        <dbReference type="Pfam" id="PF12867"/>
    </source>
</evidence>
<evidence type="ECO:0000313" key="3">
    <source>
        <dbReference type="Proteomes" id="UP000611723"/>
    </source>
</evidence>
<protein>
    <submittedName>
        <fullName evidence="2">DinB family protein</fullName>
    </submittedName>
</protein>
<dbReference type="SUPFAM" id="SSF109854">
    <property type="entry name" value="DinB/YfiT-like putative metalloenzymes"/>
    <property type="match status" value="1"/>
</dbReference>
<organism evidence="2 3">
    <name type="scientific">Marivirga aurantiaca</name>
    <dbReference type="NCBI Taxonomy" id="2802615"/>
    <lineage>
        <taxon>Bacteria</taxon>
        <taxon>Pseudomonadati</taxon>
        <taxon>Bacteroidota</taxon>
        <taxon>Cytophagia</taxon>
        <taxon>Cytophagales</taxon>
        <taxon>Marivirgaceae</taxon>
        <taxon>Marivirga</taxon>
    </lineage>
</organism>
<evidence type="ECO:0000313" key="2">
    <source>
        <dbReference type="EMBL" id="MBK6263480.1"/>
    </source>
</evidence>
<comment type="caution">
    <text evidence="2">The sequence shown here is derived from an EMBL/GenBank/DDBJ whole genome shotgun (WGS) entry which is preliminary data.</text>
</comment>
<dbReference type="InterPro" id="IPR034660">
    <property type="entry name" value="DinB/YfiT-like"/>
</dbReference>
<name>A0A934WV67_9BACT</name>
<sequence>MIWLKDVIKDLKAIQLVTKEEFLSLSEEELIWKPQPDKWSVAECLKHILIANEIYLKDIENKLKKAEVRTIEHPVKFSLTGKIFLFFVDPKYKWKVPSPKIFKPVQKNKVEEGKATIMEFLDLQGRIIEAAEKAYGYDHTNIYTFSPISKFLRFNIGEQFYIMMRHTKRHLNQARRVKNLQEKQSV</sequence>
<dbReference type="Pfam" id="PF12867">
    <property type="entry name" value="DinB_2"/>
    <property type="match status" value="1"/>
</dbReference>
<feature type="domain" description="DinB-like" evidence="1">
    <location>
        <begin position="23"/>
        <end position="174"/>
    </location>
</feature>
<dbReference type="RefSeq" id="WP_201429175.1">
    <property type="nucleotide sequence ID" value="NZ_JAEQBW010000001.1"/>
</dbReference>
<keyword evidence="3" id="KW-1185">Reference proteome</keyword>
<proteinExistence type="predicted"/>
<dbReference type="InterPro" id="IPR024775">
    <property type="entry name" value="DinB-like"/>
</dbReference>
<dbReference type="Gene3D" id="1.20.120.450">
    <property type="entry name" value="dinb family like domain"/>
    <property type="match status" value="1"/>
</dbReference>